<dbReference type="Proteomes" id="UP000029629">
    <property type="component" value="Unassembled WGS sequence"/>
</dbReference>
<accession>A0A096BBB2</accession>
<gene>
    <name evidence="1" type="ORF">HMPREF2130_06485</name>
</gene>
<dbReference type="Pfam" id="PF06252">
    <property type="entry name" value="GemA"/>
    <property type="match status" value="1"/>
</dbReference>
<dbReference type="RefSeq" id="WP_036559252.1">
    <property type="nucleotide sequence ID" value="NZ_JRNI01000024.1"/>
</dbReference>
<evidence type="ECO:0000313" key="2">
    <source>
        <dbReference type="Proteomes" id="UP000029629"/>
    </source>
</evidence>
<evidence type="ECO:0008006" key="3">
    <source>
        <dbReference type="Google" id="ProtNLM"/>
    </source>
</evidence>
<reference evidence="1 2" key="1">
    <citation type="submission" date="2014-07" db="EMBL/GenBank/DDBJ databases">
        <authorList>
            <person name="McCorrison J."/>
            <person name="Sanka R."/>
            <person name="Torralba M."/>
            <person name="Gillis M."/>
            <person name="Haft D.H."/>
            <person name="Methe B."/>
            <person name="Sutton G."/>
            <person name="Nelson K.E."/>
        </authorList>
    </citation>
    <scope>NUCLEOTIDE SEQUENCE [LARGE SCALE GENOMIC DNA]</scope>
    <source>
        <strain evidence="1 2">DNF00040</strain>
    </source>
</reference>
<protein>
    <recommendedName>
        <fullName evidence="3">Rha family transcriptional regulator</fullName>
    </recommendedName>
</protein>
<sequence length="149" mass="17477">MTKQRQPQKARLIRLIKIAQRELGMDDETYRAILMKTGNKDSSTKLTVSELERVLEHMKKCGFKVVPKSKKIGKMTMANDEQSKMIRGLWLELHRLGAVKNPSEYSLSRYVKRITGNDLLQWTTSEQKSKTIETLKKWLDRVNRERKND</sequence>
<name>A0A096BBB2_9BURK</name>
<proteinExistence type="predicted"/>
<evidence type="ECO:0000313" key="1">
    <source>
        <dbReference type="EMBL" id="KGF30464.1"/>
    </source>
</evidence>
<comment type="caution">
    <text evidence="1">The sequence shown here is derived from an EMBL/GenBank/DDBJ whole genome shotgun (WGS) entry which is preliminary data.</text>
</comment>
<dbReference type="AlphaFoldDB" id="A0A096BBB2"/>
<keyword evidence="2" id="KW-1185">Reference proteome</keyword>
<organism evidence="1 2">
    <name type="scientific">Oligella urethralis DNF00040</name>
    <dbReference type="NCBI Taxonomy" id="1401065"/>
    <lineage>
        <taxon>Bacteria</taxon>
        <taxon>Pseudomonadati</taxon>
        <taxon>Pseudomonadota</taxon>
        <taxon>Betaproteobacteria</taxon>
        <taxon>Burkholderiales</taxon>
        <taxon>Alcaligenaceae</taxon>
        <taxon>Oligella</taxon>
    </lineage>
</organism>
<dbReference type="eggNOG" id="COG4382">
    <property type="taxonomic scope" value="Bacteria"/>
</dbReference>
<dbReference type="InterPro" id="IPR009363">
    <property type="entry name" value="Phage_Mu_Gp16"/>
</dbReference>
<dbReference type="OrthoDB" id="5460653at2"/>
<dbReference type="EMBL" id="JRNI01000024">
    <property type="protein sequence ID" value="KGF30464.1"/>
    <property type="molecule type" value="Genomic_DNA"/>
</dbReference>